<dbReference type="CDD" id="cd02440">
    <property type="entry name" value="AdoMet_MTases"/>
    <property type="match status" value="1"/>
</dbReference>
<dbReference type="Pfam" id="PF13649">
    <property type="entry name" value="Methyltransf_25"/>
    <property type="match status" value="1"/>
</dbReference>
<dbReference type="Proteomes" id="UP000477750">
    <property type="component" value="Unassembled WGS sequence"/>
</dbReference>
<keyword evidence="2" id="KW-0808">Transferase</keyword>
<dbReference type="SUPFAM" id="SSF53335">
    <property type="entry name" value="S-adenosyl-L-methionine-dependent methyltransferases"/>
    <property type="match status" value="1"/>
</dbReference>
<dbReference type="InterPro" id="IPR029063">
    <property type="entry name" value="SAM-dependent_MTases_sf"/>
</dbReference>
<dbReference type="GO" id="GO:0008168">
    <property type="term" value="F:methyltransferase activity"/>
    <property type="evidence" value="ECO:0007669"/>
    <property type="project" value="UniProtKB-KW"/>
</dbReference>
<accession>A0A6L5G7K6</accession>
<dbReference type="RefSeq" id="WP_153024770.1">
    <property type="nucleotide sequence ID" value="NZ_WIAO01000007.1"/>
</dbReference>
<evidence type="ECO:0000313" key="3">
    <source>
        <dbReference type="Proteomes" id="UP000477750"/>
    </source>
</evidence>
<protein>
    <submittedName>
        <fullName evidence="2">Methyltransferase domain-containing protein</fullName>
    </submittedName>
</protein>
<gene>
    <name evidence="2" type="ORF">GFD30_08600</name>
</gene>
<dbReference type="Gene3D" id="3.40.50.150">
    <property type="entry name" value="Vaccinia Virus protein VP39"/>
    <property type="match status" value="1"/>
</dbReference>
<proteinExistence type="predicted"/>
<reference evidence="2 3" key="1">
    <citation type="submission" date="2019-10" db="EMBL/GenBank/DDBJ databases">
        <title>Glycomyces albidus sp. nov., a novel actinomycete isolated from rhizosphere soil of wheat (Triticum aestivum L.).</title>
        <authorList>
            <person name="Qian L."/>
        </authorList>
    </citation>
    <scope>NUCLEOTIDE SEQUENCE [LARGE SCALE GENOMIC DNA]</scope>
    <source>
        <strain evidence="2 3">NEAU-7082</strain>
    </source>
</reference>
<evidence type="ECO:0000313" key="2">
    <source>
        <dbReference type="EMBL" id="MQM25627.1"/>
    </source>
</evidence>
<dbReference type="EMBL" id="WIAO01000007">
    <property type="protein sequence ID" value="MQM25627.1"/>
    <property type="molecule type" value="Genomic_DNA"/>
</dbReference>
<sequence>MRPGDLWSLGDYAAAGDRWAEASLRLAETYVRPGLAVLDIACGPGPFAIAAALAGARVTALDAAPALLDLARARAADAGAEIDWIEADMTAVPRPDASFDVVASAFGCMFAPDPEAMAAELVRLCRHGGRVAALAWTPESPFGAMAGLAGKYLPNGGDPATVERWTTADSVRDLFGGLPVRVQFAERSVDVVWSSLDQAVAEITDGNPAWIMIRTAVESTGRWGALEADLRDLLADHGREENGRFTLPVAYLETVAQRL</sequence>
<name>A0A6L5G7K6_9ACTN</name>
<keyword evidence="2" id="KW-0489">Methyltransferase</keyword>
<organism evidence="2 3">
    <name type="scientific">Glycomyces albidus</name>
    <dbReference type="NCBI Taxonomy" id="2656774"/>
    <lineage>
        <taxon>Bacteria</taxon>
        <taxon>Bacillati</taxon>
        <taxon>Actinomycetota</taxon>
        <taxon>Actinomycetes</taxon>
        <taxon>Glycomycetales</taxon>
        <taxon>Glycomycetaceae</taxon>
        <taxon>Glycomyces</taxon>
    </lineage>
</organism>
<keyword evidence="3" id="KW-1185">Reference proteome</keyword>
<evidence type="ECO:0000259" key="1">
    <source>
        <dbReference type="Pfam" id="PF13649"/>
    </source>
</evidence>
<dbReference type="PANTHER" id="PTHR43591:SF24">
    <property type="entry name" value="2-METHOXY-6-POLYPRENYL-1,4-BENZOQUINOL METHYLASE, MITOCHONDRIAL"/>
    <property type="match status" value="1"/>
</dbReference>
<dbReference type="PANTHER" id="PTHR43591">
    <property type="entry name" value="METHYLTRANSFERASE"/>
    <property type="match status" value="1"/>
</dbReference>
<feature type="domain" description="Methyltransferase" evidence="1">
    <location>
        <begin position="37"/>
        <end position="129"/>
    </location>
</feature>
<dbReference type="GO" id="GO:0032259">
    <property type="term" value="P:methylation"/>
    <property type="evidence" value="ECO:0007669"/>
    <property type="project" value="UniProtKB-KW"/>
</dbReference>
<comment type="caution">
    <text evidence="2">The sequence shown here is derived from an EMBL/GenBank/DDBJ whole genome shotgun (WGS) entry which is preliminary data.</text>
</comment>
<dbReference type="AlphaFoldDB" id="A0A6L5G7K6"/>
<dbReference type="InterPro" id="IPR041698">
    <property type="entry name" value="Methyltransf_25"/>
</dbReference>